<dbReference type="GO" id="GO:0055085">
    <property type="term" value="P:transmembrane transport"/>
    <property type="evidence" value="ECO:0007669"/>
    <property type="project" value="UniProtKB-ARBA"/>
</dbReference>
<dbReference type="InterPro" id="IPR027417">
    <property type="entry name" value="P-loop_NTPase"/>
</dbReference>
<protein>
    <submittedName>
        <fullName evidence="6">ABC-type oligopeptide transport system ATPase subunit</fullName>
    </submittedName>
</protein>
<dbReference type="PROSITE" id="PS50893">
    <property type="entry name" value="ABC_TRANSPORTER_2"/>
    <property type="match status" value="1"/>
</dbReference>
<dbReference type="GO" id="GO:0005524">
    <property type="term" value="F:ATP binding"/>
    <property type="evidence" value="ECO:0007669"/>
    <property type="project" value="UniProtKB-KW"/>
</dbReference>
<dbReference type="InterPro" id="IPR050319">
    <property type="entry name" value="ABC_transp_ATP-bind"/>
</dbReference>
<evidence type="ECO:0000256" key="3">
    <source>
        <dbReference type="ARBA" id="ARBA00022741"/>
    </source>
</evidence>
<dbReference type="GO" id="GO:0016887">
    <property type="term" value="F:ATP hydrolysis activity"/>
    <property type="evidence" value="ECO:0007669"/>
    <property type="project" value="InterPro"/>
</dbReference>
<comment type="similarity">
    <text evidence="1">Belongs to the ABC transporter superfamily.</text>
</comment>
<keyword evidence="4" id="KW-0067">ATP-binding</keyword>
<dbReference type="FunFam" id="3.40.50.300:FF:000016">
    <property type="entry name" value="Oligopeptide ABC transporter ATP-binding component"/>
    <property type="match status" value="1"/>
</dbReference>
<gene>
    <name evidence="6" type="ORF">BJY26_001354</name>
</gene>
<dbReference type="PANTHER" id="PTHR43776">
    <property type="entry name" value="TRANSPORT ATP-BINDING PROTEIN"/>
    <property type="match status" value="1"/>
</dbReference>
<keyword evidence="2" id="KW-0813">Transport</keyword>
<sequence length="280" mass="30489">MNPDSTLTPPLLEVRGLRKEFPVRGRAPFVAVNDLSFDVRAGETLSIVGESGSGKTTLTRLILRLMEPTAGSVAFDGNVLGDLPANQLRKIRRQMQVVFQDPYSSMNPRMRVHDIVAEPLVTHEASTYGTKSAARGRVTELLESVGLDADAARRYPHEFSGGQRQRISIARAIALKPRLVVLDEPTSALDVSVQAQVLKLLSDLQHELGLTYIFVSHNLAVVGQISDRVAVMQHGTIVELGEAAQVLYSPADSYTRTLLDAVPIPDPRSAHRRRAVAGAT</sequence>
<evidence type="ECO:0000256" key="2">
    <source>
        <dbReference type="ARBA" id="ARBA00022448"/>
    </source>
</evidence>
<keyword evidence="7" id="KW-1185">Reference proteome</keyword>
<dbReference type="EMBL" id="JACBZP010000001">
    <property type="protein sequence ID" value="NYI67048.1"/>
    <property type="molecule type" value="Genomic_DNA"/>
</dbReference>
<dbReference type="PROSITE" id="PS00211">
    <property type="entry name" value="ABC_TRANSPORTER_1"/>
    <property type="match status" value="1"/>
</dbReference>
<evidence type="ECO:0000313" key="6">
    <source>
        <dbReference type="EMBL" id="NYI67048.1"/>
    </source>
</evidence>
<evidence type="ECO:0000313" key="7">
    <source>
        <dbReference type="Proteomes" id="UP000539111"/>
    </source>
</evidence>
<accession>A0A7Z0AC94</accession>
<evidence type="ECO:0000256" key="1">
    <source>
        <dbReference type="ARBA" id="ARBA00005417"/>
    </source>
</evidence>
<dbReference type="SUPFAM" id="SSF52540">
    <property type="entry name" value="P-loop containing nucleoside triphosphate hydrolases"/>
    <property type="match status" value="1"/>
</dbReference>
<dbReference type="InterPro" id="IPR003439">
    <property type="entry name" value="ABC_transporter-like_ATP-bd"/>
</dbReference>
<evidence type="ECO:0000259" key="5">
    <source>
        <dbReference type="PROSITE" id="PS50893"/>
    </source>
</evidence>
<organism evidence="6 7">
    <name type="scientific">Spelaeicoccus albus</name>
    <dbReference type="NCBI Taxonomy" id="1280376"/>
    <lineage>
        <taxon>Bacteria</taxon>
        <taxon>Bacillati</taxon>
        <taxon>Actinomycetota</taxon>
        <taxon>Actinomycetes</taxon>
        <taxon>Micrococcales</taxon>
        <taxon>Brevibacteriaceae</taxon>
        <taxon>Spelaeicoccus</taxon>
    </lineage>
</organism>
<dbReference type="RefSeq" id="WP_179426768.1">
    <property type="nucleotide sequence ID" value="NZ_JACBZP010000001.1"/>
</dbReference>
<dbReference type="CDD" id="cd03257">
    <property type="entry name" value="ABC_NikE_OppD_transporters"/>
    <property type="match status" value="1"/>
</dbReference>
<evidence type="ECO:0000256" key="4">
    <source>
        <dbReference type="ARBA" id="ARBA00022840"/>
    </source>
</evidence>
<dbReference type="SMART" id="SM00382">
    <property type="entry name" value="AAA"/>
    <property type="match status" value="1"/>
</dbReference>
<feature type="domain" description="ABC transporter" evidence="5">
    <location>
        <begin position="12"/>
        <end position="259"/>
    </location>
</feature>
<dbReference type="PANTHER" id="PTHR43776:SF7">
    <property type="entry name" value="D,D-DIPEPTIDE TRANSPORT ATP-BINDING PROTEIN DDPF-RELATED"/>
    <property type="match status" value="1"/>
</dbReference>
<dbReference type="InterPro" id="IPR017871">
    <property type="entry name" value="ABC_transporter-like_CS"/>
</dbReference>
<dbReference type="Proteomes" id="UP000539111">
    <property type="component" value="Unassembled WGS sequence"/>
</dbReference>
<proteinExistence type="inferred from homology"/>
<dbReference type="Gene3D" id="3.40.50.300">
    <property type="entry name" value="P-loop containing nucleotide triphosphate hydrolases"/>
    <property type="match status" value="1"/>
</dbReference>
<comment type="caution">
    <text evidence="6">The sequence shown here is derived from an EMBL/GenBank/DDBJ whole genome shotgun (WGS) entry which is preliminary data.</text>
</comment>
<dbReference type="Pfam" id="PF00005">
    <property type="entry name" value="ABC_tran"/>
    <property type="match status" value="1"/>
</dbReference>
<keyword evidence="3" id="KW-0547">Nucleotide-binding</keyword>
<dbReference type="AlphaFoldDB" id="A0A7Z0AC94"/>
<reference evidence="6 7" key="1">
    <citation type="submission" date="2020-07" db="EMBL/GenBank/DDBJ databases">
        <title>Sequencing the genomes of 1000 actinobacteria strains.</title>
        <authorList>
            <person name="Klenk H.-P."/>
        </authorList>
    </citation>
    <scope>NUCLEOTIDE SEQUENCE [LARGE SCALE GENOMIC DNA]</scope>
    <source>
        <strain evidence="6 7">DSM 26341</strain>
    </source>
</reference>
<dbReference type="InterPro" id="IPR003593">
    <property type="entry name" value="AAA+_ATPase"/>
</dbReference>
<name>A0A7Z0AC94_9MICO</name>